<keyword evidence="5" id="KW-1185">Reference proteome</keyword>
<dbReference type="Proteomes" id="UP001649230">
    <property type="component" value="Chromosome"/>
</dbReference>
<dbReference type="RefSeq" id="WP_235118193.1">
    <property type="nucleotide sequence ID" value="NZ_CP090978.1"/>
</dbReference>
<dbReference type="PANTHER" id="PTHR30061:SF50">
    <property type="entry name" value="MALTOSE_MALTODEXTRIN-BINDING PERIPLASMIC PROTEIN"/>
    <property type="match status" value="1"/>
</dbReference>
<gene>
    <name evidence="4" type="ORF">L0M14_19035</name>
</gene>
<dbReference type="Gene3D" id="3.40.190.10">
    <property type="entry name" value="Periplasmic binding protein-like II"/>
    <property type="match status" value="2"/>
</dbReference>
<dbReference type="SUPFAM" id="SSF53850">
    <property type="entry name" value="Periplasmic binding protein-like II"/>
    <property type="match status" value="1"/>
</dbReference>
<name>A0ABY3SCY2_9BACL</name>
<evidence type="ECO:0000256" key="2">
    <source>
        <dbReference type="ARBA" id="ARBA00022448"/>
    </source>
</evidence>
<dbReference type="PANTHER" id="PTHR30061">
    <property type="entry name" value="MALTOSE-BINDING PERIPLASMIC PROTEIN"/>
    <property type="match status" value="1"/>
</dbReference>
<comment type="similarity">
    <text evidence="1">Belongs to the bacterial solute-binding protein 1 family.</text>
</comment>
<dbReference type="PROSITE" id="PS51257">
    <property type="entry name" value="PROKAR_LIPOPROTEIN"/>
    <property type="match status" value="1"/>
</dbReference>
<keyword evidence="3" id="KW-0732">Signal</keyword>
<organism evidence="4 5">
    <name type="scientific">Paenibacillus hexagrammi</name>
    <dbReference type="NCBI Taxonomy" id="2908839"/>
    <lineage>
        <taxon>Bacteria</taxon>
        <taxon>Bacillati</taxon>
        <taxon>Bacillota</taxon>
        <taxon>Bacilli</taxon>
        <taxon>Bacillales</taxon>
        <taxon>Paenibacillaceae</taxon>
        <taxon>Paenibacillus</taxon>
    </lineage>
</organism>
<evidence type="ECO:0000313" key="4">
    <source>
        <dbReference type="EMBL" id="UJF31848.1"/>
    </source>
</evidence>
<proteinExistence type="inferred from homology"/>
<evidence type="ECO:0000256" key="3">
    <source>
        <dbReference type="ARBA" id="ARBA00022729"/>
    </source>
</evidence>
<protein>
    <submittedName>
        <fullName evidence="4">Extracellular solute-binding protein</fullName>
    </submittedName>
</protein>
<accession>A0ABY3SCY2</accession>
<dbReference type="Pfam" id="PF01547">
    <property type="entry name" value="SBP_bac_1"/>
    <property type="match status" value="1"/>
</dbReference>
<dbReference type="EMBL" id="CP090978">
    <property type="protein sequence ID" value="UJF31848.1"/>
    <property type="molecule type" value="Genomic_DNA"/>
</dbReference>
<keyword evidence="2" id="KW-0813">Transport</keyword>
<evidence type="ECO:0000313" key="5">
    <source>
        <dbReference type="Proteomes" id="UP001649230"/>
    </source>
</evidence>
<reference evidence="4 5" key="1">
    <citation type="journal article" date="2024" name="Int. J. Syst. Evol. Microbiol.">
        <title>Paenibacillus hexagrammi sp. nov., a novel bacterium isolated from the gut content of Hexagrammos agrammus.</title>
        <authorList>
            <person name="Jung H.K."/>
            <person name="Kim D.G."/>
            <person name="Zin H."/>
            <person name="Park J."/>
            <person name="Jung H."/>
            <person name="Kim Y.O."/>
            <person name="Kong H.J."/>
            <person name="Kim J.W."/>
            <person name="Kim Y.S."/>
        </authorList>
    </citation>
    <scope>NUCLEOTIDE SEQUENCE [LARGE SCALE GENOMIC DNA]</scope>
    <source>
        <strain evidence="4 5">YPD9-1</strain>
    </source>
</reference>
<dbReference type="InterPro" id="IPR006059">
    <property type="entry name" value="SBP"/>
</dbReference>
<sequence>MLKRLTVLVPILILVSGCSSEQSEVIRAVKQSPEKIVLRIFDRKVEVADKLKGLEALYEKEHPEVDLKVETLGSNANFNEELYSKIALNEAPDIFSVDGYGSFEFWKDIAYDVTDKSWMKEVITGTTDSVTREGRIYGTPIALEAYGFLYNKELFRQARITQIPTTLNELRIAAQTLQSKGITPFSNGYREFWVNGMHNFNVAVASQPDPHAFLEQARKGQIDFTRNKELMGWVDLLDLTLDYGNKQPVATDYNTQVKAFIDGKAAMMQQGNWTQLTISQSNPNLQVGMLPMPVDDANRDYIYTGVPNYWIINKESEHPQEAEKFMNWLLTSETGKQFLIKQLKFVPALKNFDYKSDDLGSIAESMQEYTEAGKTKMWYWDYFPEGATGKISDLMQAYMEKKINREQLLKGIQSLFVESNQKGGK</sequence>
<evidence type="ECO:0000256" key="1">
    <source>
        <dbReference type="ARBA" id="ARBA00008520"/>
    </source>
</evidence>